<dbReference type="EMBL" id="VSRR010002317">
    <property type="protein sequence ID" value="MPC30780.1"/>
    <property type="molecule type" value="Genomic_DNA"/>
</dbReference>
<organism evidence="1 2">
    <name type="scientific">Portunus trituberculatus</name>
    <name type="common">Swimming crab</name>
    <name type="synonym">Neptunus trituberculatus</name>
    <dbReference type="NCBI Taxonomy" id="210409"/>
    <lineage>
        <taxon>Eukaryota</taxon>
        <taxon>Metazoa</taxon>
        <taxon>Ecdysozoa</taxon>
        <taxon>Arthropoda</taxon>
        <taxon>Crustacea</taxon>
        <taxon>Multicrustacea</taxon>
        <taxon>Malacostraca</taxon>
        <taxon>Eumalacostraca</taxon>
        <taxon>Eucarida</taxon>
        <taxon>Decapoda</taxon>
        <taxon>Pleocyemata</taxon>
        <taxon>Brachyura</taxon>
        <taxon>Eubrachyura</taxon>
        <taxon>Portunoidea</taxon>
        <taxon>Portunidae</taxon>
        <taxon>Portuninae</taxon>
        <taxon>Portunus</taxon>
    </lineage>
</organism>
<evidence type="ECO:0000313" key="2">
    <source>
        <dbReference type="Proteomes" id="UP000324222"/>
    </source>
</evidence>
<evidence type="ECO:0000313" key="1">
    <source>
        <dbReference type="EMBL" id="MPC30780.1"/>
    </source>
</evidence>
<accession>A0A5B7E9E3</accession>
<sequence length="82" mass="8560">MDSISIPAVVSGGRAGAGCLIGSHVVQYVKITPNLAAGKTDAPVHILMLATTATLTTACHSHTTHLTQNKEKEMKKGLITHN</sequence>
<reference evidence="1 2" key="1">
    <citation type="submission" date="2019-05" db="EMBL/GenBank/DDBJ databases">
        <title>Another draft genome of Portunus trituberculatus and its Hox gene families provides insights of decapod evolution.</title>
        <authorList>
            <person name="Jeong J.-H."/>
            <person name="Song I."/>
            <person name="Kim S."/>
            <person name="Choi T."/>
            <person name="Kim D."/>
            <person name="Ryu S."/>
            <person name="Kim W."/>
        </authorList>
    </citation>
    <scope>NUCLEOTIDE SEQUENCE [LARGE SCALE GENOMIC DNA]</scope>
    <source>
        <tissue evidence="1">Muscle</tissue>
    </source>
</reference>
<name>A0A5B7E9E3_PORTR</name>
<proteinExistence type="predicted"/>
<dbReference type="Proteomes" id="UP000324222">
    <property type="component" value="Unassembled WGS sequence"/>
</dbReference>
<keyword evidence="2" id="KW-1185">Reference proteome</keyword>
<dbReference type="AlphaFoldDB" id="A0A5B7E9E3"/>
<gene>
    <name evidence="1" type="ORF">E2C01_024049</name>
</gene>
<protein>
    <submittedName>
        <fullName evidence="1">Uncharacterized protein</fullName>
    </submittedName>
</protein>
<comment type="caution">
    <text evidence="1">The sequence shown here is derived from an EMBL/GenBank/DDBJ whole genome shotgun (WGS) entry which is preliminary data.</text>
</comment>